<gene>
    <name evidence="3" type="ORF">GQS65_10780</name>
</gene>
<dbReference type="Proteomes" id="UP000451471">
    <property type="component" value="Unassembled WGS sequence"/>
</dbReference>
<comment type="caution">
    <text evidence="3">The sequence shown here is derived from an EMBL/GenBank/DDBJ whole genome shotgun (WGS) entry which is preliminary data.</text>
</comment>
<dbReference type="PROSITE" id="PS51257">
    <property type="entry name" value="PROKAR_LIPOPROTEIN"/>
    <property type="match status" value="1"/>
</dbReference>
<keyword evidence="4" id="KW-1185">Reference proteome</keyword>
<reference evidence="3 4" key="1">
    <citation type="submission" date="2019-12" db="EMBL/GenBank/DDBJ databases">
        <title>Halocatena pleomorpha gen. nov. sp. nov., an extremely halophilic archaeon of family Halobacteriaceae isolated from saltpan soil.</title>
        <authorList>
            <person name="Pal Y."/>
            <person name="Verma A."/>
            <person name="Krishnamurthi S."/>
            <person name="Kumar P."/>
        </authorList>
    </citation>
    <scope>NUCLEOTIDE SEQUENCE [LARGE SCALE GENOMIC DNA]</scope>
    <source>
        <strain evidence="3 4">JCM 16495</strain>
    </source>
</reference>
<feature type="compositionally biased region" description="Low complexity" evidence="1">
    <location>
        <begin position="206"/>
        <end position="221"/>
    </location>
</feature>
<dbReference type="AlphaFoldDB" id="A0A6B0GS96"/>
<dbReference type="InterPro" id="IPR038482">
    <property type="entry name" value="Tp34-type_sf"/>
</dbReference>
<dbReference type="Pfam" id="PF24041">
    <property type="entry name" value="DUF7350"/>
    <property type="match status" value="1"/>
</dbReference>
<dbReference type="OrthoDB" id="156174at2157"/>
<feature type="region of interest" description="Disordered" evidence="1">
    <location>
        <begin position="206"/>
        <end position="226"/>
    </location>
</feature>
<evidence type="ECO:0000256" key="1">
    <source>
        <dbReference type="SAM" id="MobiDB-lite"/>
    </source>
</evidence>
<dbReference type="Gene3D" id="2.60.40.2480">
    <property type="entry name" value="Periplasmic metal-binding protein Tp34-type"/>
    <property type="match status" value="1"/>
</dbReference>
<accession>A0A6B0GS96</accession>
<proteinExistence type="predicted"/>
<sequence length="348" mass="37261">MRRRTFLATATGLAVGSGCLGPGASESDTLPPRVEAPPSGVYRPPARFEMVLVGVADAGPFRVGLLYSHPVRFWEVVGEETYLRDADPEDSVHLLALAWDRETGVVCPEIGLTVEVERDGELVAEEAVYAMASQSMGFHYGDNVALPADDAYDVTVAVGGLRLRRTGAFEGRFGDPASHTFTVEYTRAARDALGVVRTERAGEHGALSLPESPSVPAAVAPDPKPSWTVLDETTTADARLTGYLLTGDDAARFDADRYLAVVAATPYNRLVLPSMGLRATVERGGAAVFDSILTRTLDPDLGYHYGTAVPTLDGGDELVVETLTPPQVARHEGYETAFLSMPEARLRV</sequence>
<dbReference type="EMBL" id="WSZK01000015">
    <property type="protein sequence ID" value="MWG34965.1"/>
    <property type="molecule type" value="Genomic_DNA"/>
</dbReference>
<dbReference type="InterPro" id="IPR055774">
    <property type="entry name" value="DUF7350"/>
</dbReference>
<evidence type="ECO:0000259" key="2">
    <source>
        <dbReference type="Pfam" id="PF24041"/>
    </source>
</evidence>
<feature type="domain" description="DUF7350" evidence="2">
    <location>
        <begin position="228"/>
        <end position="346"/>
    </location>
</feature>
<evidence type="ECO:0000313" key="3">
    <source>
        <dbReference type="EMBL" id="MWG34965.1"/>
    </source>
</evidence>
<name>A0A6B0GS96_9EURY</name>
<organism evidence="3 4">
    <name type="scientific">Halomarina oriensis</name>
    <dbReference type="NCBI Taxonomy" id="671145"/>
    <lineage>
        <taxon>Archaea</taxon>
        <taxon>Methanobacteriati</taxon>
        <taxon>Methanobacteriota</taxon>
        <taxon>Stenosarchaea group</taxon>
        <taxon>Halobacteria</taxon>
        <taxon>Halobacteriales</taxon>
        <taxon>Natronomonadaceae</taxon>
        <taxon>Halomarina</taxon>
    </lineage>
</organism>
<protein>
    <recommendedName>
        <fullName evidence="2">DUF7350 domain-containing protein</fullName>
    </recommendedName>
</protein>
<dbReference type="RefSeq" id="WP_158204588.1">
    <property type="nucleotide sequence ID" value="NZ_WSZK01000015.1"/>
</dbReference>
<evidence type="ECO:0000313" key="4">
    <source>
        <dbReference type="Proteomes" id="UP000451471"/>
    </source>
</evidence>